<sequence>MSSTKVIPIVDPETVAYNRRIVLAATITVLVLSNASYILRLVARRMQHQRLQADDVFMGLALPFSYIPAVCLLYGLTCGLGKHQVNVSKPDLRKFNISLFILQRGNPPCLFCVKTSILILYARLFRTQTFKRVCIGVWVFTLCWAIAAFTSNILQCTPISFFWDKQQPGHCIPNALILIGMTNGVLSFVGDLVILALPIPMIWSLQINTRRKIALNGIFLIGGFVCLTSIFRFVALAHINTKDITCCTRCMDIHRTRDRYNVRQPPSPAPSLRPLPSRYPKRHEQYSLRKFQIRGLIPAFACHGVGERKGGYGWIPEDEREVEVWCRG</sequence>
<comment type="subcellular location">
    <subcellularLocation>
        <location evidence="1">Membrane</location>
        <topology evidence="1">Multi-pass membrane protein</topology>
    </subcellularLocation>
</comment>
<dbReference type="InParanoid" id="A0A2J6SKT5"/>
<evidence type="ECO:0000256" key="2">
    <source>
        <dbReference type="ARBA" id="ARBA00022692"/>
    </source>
</evidence>
<dbReference type="Pfam" id="PF20684">
    <property type="entry name" value="Fung_rhodopsin"/>
    <property type="match status" value="1"/>
</dbReference>
<evidence type="ECO:0000259" key="7">
    <source>
        <dbReference type="Pfam" id="PF20684"/>
    </source>
</evidence>
<dbReference type="PANTHER" id="PTHR33048">
    <property type="entry name" value="PTH11-LIKE INTEGRAL MEMBRANE PROTEIN (AFU_ORTHOLOGUE AFUA_5G11245)"/>
    <property type="match status" value="1"/>
</dbReference>
<keyword evidence="3 6" id="KW-1133">Transmembrane helix</keyword>
<keyword evidence="4 6" id="KW-0472">Membrane</keyword>
<dbReference type="PANTHER" id="PTHR33048:SF163">
    <property type="entry name" value="INTEGRAL MEMBRANE PROTEIN (AFU_ORTHOLOGUE AFUA_8G05510)"/>
    <property type="match status" value="1"/>
</dbReference>
<keyword evidence="9" id="KW-1185">Reference proteome</keyword>
<feature type="transmembrane region" description="Helical" evidence="6">
    <location>
        <begin position="20"/>
        <end position="43"/>
    </location>
</feature>
<dbReference type="STRING" id="1095630.A0A2J6SKT5"/>
<evidence type="ECO:0000313" key="8">
    <source>
        <dbReference type="EMBL" id="PMD51391.1"/>
    </source>
</evidence>
<reference evidence="8 9" key="1">
    <citation type="submission" date="2016-04" db="EMBL/GenBank/DDBJ databases">
        <title>A degradative enzymes factory behind the ericoid mycorrhizal symbiosis.</title>
        <authorList>
            <consortium name="DOE Joint Genome Institute"/>
            <person name="Martino E."/>
            <person name="Morin E."/>
            <person name="Grelet G."/>
            <person name="Kuo A."/>
            <person name="Kohler A."/>
            <person name="Daghino S."/>
            <person name="Barry K."/>
            <person name="Choi C."/>
            <person name="Cichocki N."/>
            <person name="Clum A."/>
            <person name="Copeland A."/>
            <person name="Hainaut M."/>
            <person name="Haridas S."/>
            <person name="Labutti K."/>
            <person name="Lindquist E."/>
            <person name="Lipzen A."/>
            <person name="Khouja H.-R."/>
            <person name="Murat C."/>
            <person name="Ohm R."/>
            <person name="Olson A."/>
            <person name="Spatafora J."/>
            <person name="Veneault-Fourrey C."/>
            <person name="Henrissat B."/>
            <person name="Grigoriev I."/>
            <person name="Martin F."/>
            <person name="Perotto S."/>
        </authorList>
    </citation>
    <scope>NUCLEOTIDE SEQUENCE [LARGE SCALE GENOMIC DNA]</scope>
    <source>
        <strain evidence="8 9">E</strain>
    </source>
</reference>
<dbReference type="EMBL" id="KZ613912">
    <property type="protein sequence ID" value="PMD51391.1"/>
    <property type="molecule type" value="Genomic_DNA"/>
</dbReference>
<feature type="transmembrane region" description="Helical" evidence="6">
    <location>
        <begin position="55"/>
        <end position="77"/>
    </location>
</feature>
<dbReference type="AlphaFoldDB" id="A0A2J6SKT5"/>
<evidence type="ECO:0000256" key="1">
    <source>
        <dbReference type="ARBA" id="ARBA00004141"/>
    </source>
</evidence>
<evidence type="ECO:0000313" key="9">
    <source>
        <dbReference type="Proteomes" id="UP000235371"/>
    </source>
</evidence>
<name>A0A2J6SKT5_9HELO</name>
<gene>
    <name evidence="8" type="ORF">K444DRAFT_230836</name>
</gene>
<evidence type="ECO:0000256" key="3">
    <source>
        <dbReference type="ARBA" id="ARBA00022989"/>
    </source>
</evidence>
<feature type="domain" description="Rhodopsin" evidence="7">
    <location>
        <begin position="39"/>
        <end position="245"/>
    </location>
</feature>
<dbReference type="InterPro" id="IPR049326">
    <property type="entry name" value="Rhodopsin_dom_fungi"/>
</dbReference>
<dbReference type="Proteomes" id="UP000235371">
    <property type="component" value="Unassembled WGS sequence"/>
</dbReference>
<evidence type="ECO:0000256" key="4">
    <source>
        <dbReference type="ARBA" id="ARBA00023136"/>
    </source>
</evidence>
<comment type="similarity">
    <text evidence="5">Belongs to the SAT4 family.</text>
</comment>
<feature type="transmembrane region" description="Helical" evidence="6">
    <location>
        <begin position="218"/>
        <end position="239"/>
    </location>
</feature>
<evidence type="ECO:0000256" key="5">
    <source>
        <dbReference type="ARBA" id="ARBA00038359"/>
    </source>
</evidence>
<organism evidence="8 9">
    <name type="scientific">Hyaloscypha bicolor E</name>
    <dbReference type="NCBI Taxonomy" id="1095630"/>
    <lineage>
        <taxon>Eukaryota</taxon>
        <taxon>Fungi</taxon>
        <taxon>Dikarya</taxon>
        <taxon>Ascomycota</taxon>
        <taxon>Pezizomycotina</taxon>
        <taxon>Leotiomycetes</taxon>
        <taxon>Helotiales</taxon>
        <taxon>Hyaloscyphaceae</taxon>
        <taxon>Hyaloscypha</taxon>
        <taxon>Hyaloscypha bicolor</taxon>
    </lineage>
</organism>
<dbReference type="RefSeq" id="XP_024728295.1">
    <property type="nucleotide sequence ID" value="XM_024871221.1"/>
</dbReference>
<feature type="transmembrane region" description="Helical" evidence="6">
    <location>
        <begin position="133"/>
        <end position="155"/>
    </location>
</feature>
<dbReference type="OrthoDB" id="5273647at2759"/>
<feature type="transmembrane region" description="Helical" evidence="6">
    <location>
        <begin position="175"/>
        <end position="197"/>
    </location>
</feature>
<accession>A0A2J6SKT5</accession>
<proteinExistence type="inferred from homology"/>
<keyword evidence="2 6" id="KW-0812">Transmembrane</keyword>
<protein>
    <recommendedName>
        <fullName evidence="7">Rhodopsin domain-containing protein</fullName>
    </recommendedName>
</protein>
<evidence type="ECO:0000256" key="6">
    <source>
        <dbReference type="SAM" id="Phobius"/>
    </source>
</evidence>
<dbReference type="GO" id="GO:0016020">
    <property type="term" value="C:membrane"/>
    <property type="evidence" value="ECO:0007669"/>
    <property type="project" value="UniProtKB-SubCell"/>
</dbReference>
<dbReference type="GeneID" id="36579303"/>
<dbReference type="InterPro" id="IPR052337">
    <property type="entry name" value="SAT4-like"/>
</dbReference>